<sequence length="543" mass="61134">MNITFLGAAETVTGSCYLVETKETKFLIDCGMFQGSKNEAILNNEPFSFNPEELDFMLLSHAHIDHSGRIPKLYKDGFKGTIYATKATVELCGIMLPDSGHIQEIENEWTNRKRQRAGKSSVKPIYTVKEATECLALFRGVQYGEVLRINDDIRVRFNDAGHILGSAIIEIWINENGNDTKIVFSGDLGNKDMPILKDPTLISDADYLVVESTYGDRLHTHSKGPERIEEFINIITETVAAGGNVVIPSFAVGRTQEIIYELNKYMDVYSDKVNKILDLPVFVDSPLATSATEIFRNNLDCFDEEAKEYIANGDNPLDFPTLKFTQSPEESRKLNERNDSIIIISASGMCDAGRIKHHLKHNLWRKNSTILFVGYQAEGSLGRRIIDGTPKVKIFGEEISVNARIEVIDGFSGHADKKGLLDWIGSFAHKPKRIFIVHGEKETMPVFAQTITEKYGIKCIIPSRGDSFVVSRDNVYENVPSAEMLHRFKRLTVVNMLENLKEEFNELTLILKNDLKQEKSDVEIDEVAAKLKLIEKAFVEALK</sequence>
<dbReference type="GO" id="GO:0016787">
    <property type="term" value="F:hydrolase activity"/>
    <property type="evidence" value="ECO:0007669"/>
    <property type="project" value="UniProtKB-KW"/>
</dbReference>
<dbReference type="KEGG" id="rher:EHE19_010355"/>
<feature type="domain" description="Beta-Casp" evidence="3">
    <location>
        <begin position="255"/>
        <end position="385"/>
    </location>
</feature>
<evidence type="ECO:0000259" key="3">
    <source>
        <dbReference type="SMART" id="SM01027"/>
    </source>
</evidence>
<accession>A0A4U7JII1</accession>
<dbReference type="PANTHER" id="PTHR11203">
    <property type="entry name" value="CLEAVAGE AND POLYADENYLATION SPECIFICITY FACTOR FAMILY MEMBER"/>
    <property type="match status" value="1"/>
</dbReference>
<dbReference type="Pfam" id="PF00753">
    <property type="entry name" value="Lactamase_B"/>
    <property type="match status" value="1"/>
</dbReference>
<dbReference type="Pfam" id="PF10996">
    <property type="entry name" value="Beta-Casp"/>
    <property type="match status" value="1"/>
</dbReference>
<reference evidence="4 5" key="1">
    <citation type="submission" date="2020-09" db="EMBL/GenBank/DDBJ databases">
        <title>Characterization and genome sequencing of Ruminiclostridium sp. nov. MA18.</title>
        <authorList>
            <person name="Rettenmaier R."/>
            <person name="Kowollik M.-L."/>
            <person name="Liebl W."/>
            <person name="Zverlov V."/>
        </authorList>
    </citation>
    <scope>NUCLEOTIDE SEQUENCE [LARGE SCALE GENOMIC DNA]</scope>
    <source>
        <strain evidence="4 5">MA18</strain>
    </source>
</reference>
<dbReference type="SMART" id="SM01027">
    <property type="entry name" value="Beta-Casp"/>
    <property type="match status" value="1"/>
</dbReference>
<dbReference type="SUPFAM" id="SSF56281">
    <property type="entry name" value="Metallo-hydrolase/oxidoreductase"/>
    <property type="match status" value="1"/>
</dbReference>
<dbReference type="GO" id="GO:0004521">
    <property type="term" value="F:RNA endonuclease activity"/>
    <property type="evidence" value="ECO:0007669"/>
    <property type="project" value="TreeGrafter"/>
</dbReference>
<dbReference type="SMART" id="SM00849">
    <property type="entry name" value="Lactamase_B"/>
    <property type="match status" value="1"/>
</dbReference>
<dbReference type="Proteomes" id="UP000306409">
    <property type="component" value="Chromosome"/>
</dbReference>
<keyword evidence="1 4" id="KW-0378">Hydrolase</keyword>
<gene>
    <name evidence="4" type="ORF">EHE19_010355</name>
</gene>
<organism evidence="4 5">
    <name type="scientific">Ruminiclostridium herbifermentans</name>
    <dbReference type="NCBI Taxonomy" id="2488810"/>
    <lineage>
        <taxon>Bacteria</taxon>
        <taxon>Bacillati</taxon>
        <taxon>Bacillota</taxon>
        <taxon>Clostridia</taxon>
        <taxon>Eubacteriales</taxon>
        <taxon>Oscillospiraceae</taxon>
        <taxon>Ruminiclostridium</taxon>
    </lineage>
</organism>
<evidence type="ECO:0000259" key="2">
    <source>
        <dbReference type="SMART" id="SM00849"/>
    </source>
</evidence>
<proteinExistence type="predicted"/>
<dbReference type="InterPro" id="IPR011108">
    <property type="entry name" value="RMMBL"/>
</dbReference>
<dbReference type="InterPro" id="IPR036866">
    <property type="entry name" value="RibonucZ/Hydroxyglut_hydro"/>
</dbReference>
<dbReference type="Pfam" id="PF07521">
    <property type="entry name" value="RMMBL"/>
    <property type="match status" value="1"/>
</dbReference>
<dbReference type="OrthoDB" id="9803916at2"/>
<dbReference type="CDD" id="cd16295">
    <property type="entry name" value="TTHA0252-CPSF-like_MBL-fold"/>
    <property type="match status" value="1"/>
</dbReference>
<dbReference type="PANTHER" id="PTHR11203:SF37">
    <property type="entry name" value="INTEGRATOR COMPLEX SUBUNIT 11"/>
    <property type="match status" value="1"/>
</dbReference>
<dbReference type="AlphaFoldDB" id="A0A4U7JII1"/>
<protein>
    <submittedName>
        <fullName evidence="4">MBL fold metallo-hydrolase</fullName>
    </submittedName>
</protein>
<dbReference type="InterPro" id="IPR022712">
    <property type="entry name" value="Beta_Casp"/>
</dbReference>
<dbReference type="EMBL" id="CP061336">
    <property type="protein sequence ID" value="QNU65342.1"/>
    <property type="molecule type" value="Genomic_DNA"/>
</dbReference>
<dbReference type="Gene3D" id="3.40.50.10890">
    <property type="match status" value="1"/>
</dbReference>
<dbReference type="InterPro" id="IPR050698">
    <property type="entry name" value="MBL"/>
</dbReference>
<evidence type="ECO:0000256" key="1">
    <source>
        <dbReference type="ARBA" id="ARBA00022801"/>
    </source>
</evidence>
<name>A0A4U7JII1_9FIRM</name>
<dbReference type="RefSeq" id="WP_137696007.1">
    <property type="nucleotide sequence ID" value="NZ_CP061336.1"/>
</dbReference>
<keyword evidence="5" id="KW-1185">Reference proteome</keyword>
<dbReference type="InterPro" id="IPR001279">
    <property type="entry name" value="Metallo-B-lactamas"/>
</dbReference>
<feature type="domain" description="Metallo-beta-lactamase" evidence="2">
    <location>
        <begin position="13"/>
        <end position="250"/>
    </location>
</feature>
<dbReference type="Gene3D" id="3.60.15.10">
    <property type="entry name" value="Ribonuclease Z/Hydroxyacylglutathione hydrolase-like"/>
    <property type="match status" value="1"/>
</dbReference>
<evidence type="ECO:0000313" key="4">
    <source>
        <dbReference type="EMBL" id="QNU65342.1"/>
    </source>
</evidence>
<evidence type="ECO:0000313" key="5">
    <source>
        <dbReference type="Proteomes" id="UP000306409"/>
    </source>
</evidence>